<organism evidence="3 4">
    <name type="scientific">Planobispora rosea</name>
    <dbReference type="NCBI Taxonomy" id="35762"/>
    <lineage>
        <taxon>Bacteria</taxon>
        <taxon>Bacillati</taxon>
        <taxon>Actinomycetota</taxon>
        <taxon>Actinomycetes</taxon>
        <taxon>Streptosporangiales</taxon>
        <taxon>Streptosporangiaceae</taxon>
        <taxon>Planobispora</taxon>
    </lineage>
</organism>
<evidence type="ECO:0000313" key="4">
    <source>
        <dbReference type="Proteomes" id="UP000655044"/>
    </source>
</evidence>
<gene>
    <name evidence="3" type="ORF">Pro02_75790</name>
</gene>
<keyword evidence="4" id="KW-1185">Reference proteome</keyword>
<dbReference type="RefSeq" id="WP_068922325.1">
    <property type="nucleotide sequence ID" value="NZ_BMQP01000081.1"/>
</dbReference>
<proteinExistence type="predicted"/>
<feature type="region of interest" description="Disordered" evidence="1">
    <location>
        <begin position="37"/>
        <end position="60"/>
    </location>
</feature>
<name>A0A8J3S6F3_PLARO</name>
<dbReference type="Proteomes" id="UP000655044">
    <property type="component" value="Unassembled WGS sequence"/>
</dbReference>
<reference evidence="3" key="1">
    <citation type="submission" date="2021-01" db="EMBL/GenBank/DDBJ databases">
        <title>Whole genome shotgun sequence of Planobispora rosea NBRC 15558.</title>
        <authorList>
            <person name="Komaki H."/>
            <person name="Tamura T."/>
        </authorList>
    </citation>
    <scope>NUCLEOTIDE SEQUENCE</scope>
    <source>
        <strain evidence="3">NBRC 15558</strain>
    </source>
</reference>
<dbReference type="AlphaFoldDB" id="A0A8J3S6F3"/>
<feature type="signal peptide" evidence="2">
    <location>
        <begin position="1"/>
        <end position="33"/>
    </location>
</feature>
<comment type="caution">
    <text evidence="3">The sequence shown here is derived from an EMBL/GenBank/DDBJ whole genome shotgun (WGS) entry which is preliminary data.</text>
</comment>
<evidence type="ECO:0008006" key="5">
    <source>
        <dbReference type="Google" id="ProtNLM"/>
    </source>
</evidence>
<dbReference type="OrthoDB" id="3868477at2"/>
<feature type="compositionally biased region" description="Low complexity" evidence="1">
    <location>
        <begin position="37"/>
        <end position="48"/>
    </location>
</feature>
<accession>A0A8J3S6F3</accession>
<keyword evidence="2" id="KW-0732">Signal</keyword>
<sequence length="211" mass="22268">MLILPAARRSRLRRTAAAAMTTLVLGALTACSAAEPAASGRSPASPSAGTHRLVLPPPPQAEGFRLDGMWPFFTREELLDKRPYIGDAGDVAVRDAVQARYEETEQAEGRKWTRNLIFTGYDAALGADRHRPVVDSVVDGFLKGDTPAHDAEVPAGPLGGHVRCVGLVELGSETGMCAWADGGTVGVVIGANITAIELEEALPAFRAAVER</sequence>
<dbReference type="EMBL" id="BOOI01000111">
    <property type="protein sequence ID" value="GIH89171.1"/>
    <property type="molecule type" value="Genomic_DNA"/>
</dbReference>
<protein>
    <recommendedName>
        <fullName evidence="5">DUF4136 domain-containing protein</fullName>
    </recommendedName>
</protein>
<evidence type="ECO:0000256" key="1">
    <source>
        <dbReference type="SAM" id="MobiDB-lite"/>
    </source>
</evidence>
<evidence type="ECO:0000313" key="3">
    <source>
        <dbReference type="EMBL" id="GIH89171.1"/>
    </source>
</evidence>
<feature type="chain" id="PRO_5035301650" description="DUF4136 domain-containing protein" evidence="2">
    <location>
        <begin position="34"/>
        <end position="211"/>
    </location>
</feature>
<evidence type="ECO:0000256" key="2">
    <source>
        <dbReference type="SAM" id="SignalP"/>
    </source>
</evidence>